<keyword evidence="1" id="KW-0472">Membrane</keyword>
<accession>A0A7X9RWT1</accession>
<feature type="transmembrane region" description="Helical" evidence="1">
    <location>
        <begin position="86"/>
        <end position="106"/>
    </location>
</feature>
<evidence type="ECO:0000256" key="1">
    <source>
        <dbReference type="SAM" id="Phobius"/>
    </source>
</evidence>
<gene>
    <name evidence="2" type="ORF">HHU12_19295</name>
</gene>
<keyword evidence="1" id="KW-1133">Transmembrane helix</keyword>
<dbReference type="RefSeq" id="WP_169658375.1">
    <property type="nucleotide sequence ID" value="NZ_JABANE010000056.1"/>
</dbReference>
<keyword evidence="1" id="KW-0812">Transmembrane</keyword>
<protein>
    <recommendedName>
        <fullName evidence="4">DUF4293 family protein</fullName>
    </recommendedName>
</protein>
<name>A0A7X9RWT1_9BACT</name>
<proteinExistence type="predicted"/>
<feature type="transmembrane region" description="Helical" evidence="1">
    <location>
        <begin position="12"/>
        <end position="31"/>
    </location>
</feature>
<evidence type="ECO:0000313" key="2">
    <source>
        <dbReference type="EMBL" id="NME70129.1"/>
    </source>
</evidence>
<organism evidence="2 3">
    <name type="scientific">Flammeovirga aprica JL-4</name>
    <dbReference type="NCBI Taxonomy" id="694437"/>
    <lineage>
        <taxon>Bacteria</taxon>
        <taxon>Pseudomonadati</taxon>
        <taxon>Bacteroidota</taxon>
        <taxon>Cytophagia</taxon>
        <taxon>Cytophagales</taxon>
        <taxon>Flammeovirgaceae</taxon>
        <taxon>Flammeovirga</taxon>
    </lineage>
</organism>
<feature type="transmembrane region" description="Helical" evidence="1">
    <location>
        <begin position="118"/>
        <end position="136"/>
    </location>
</feature>
<comment type="caution">
    <text evidence="2">The sequence shown here is derived from an EMBL/GenBank/DDBJ whole genome shotgun (WGS) entry which is preliminary data.</text>
</comment>
<sequence>MNSKIGNVTTYLASFILLIMGVVYLFKNSFMPYHSEAVMLEWSEVDQNFQALILALMRAVAGGFVTIALAIVFLQKKFSSTKISWLPALILFMGLTISFTSIYANVLVRLNTEGKPPTALAFLGVGLVIAGYIFNLKSLKEVSNSVDNKTENAVENLA</sequence>
<dbReference type="EMBL" id="JABANE010000056">
    <property type="protein sequence ID" value="NME70129.1"/>
    <property type="molecule type" value="Genomic_DNA"/>
</dbReference>
<keyword evidence="3" id="KW-1185">Reference proteome</keyword>
<evidence type="ECO:0008006" key="4">
    <source>
        <dbReference type="Google" id="ProtNLM"/>
    </source>
</evidence>
<feature type="transmembrane region" description="Helical" evidence="1">
    <location>
        <begin position="51"/>
        <end position="74"/>
    </location>
</feature>
<dbReference type="AlphaFoldDB" id="A0A7X9RWT1"/>
<evidence type="ECO:0000313" key="3">
    <source>
        <dbReference type="Proteomes" id="UP000576082"/>
    </source>
</evidence>
<reference evidence="2 3" key="1">
    <citation type="submission" date="2020-04" db="EMBL/GenBank/DDBJ databases">
        <title>Flammeovirga sp. SR4, a novel species isolated from seawater.</title>
        <authorList>
            <person name="Wang X."/>
        </authorList>
    </citation>
    <scope>NUCLEOTIDE SEQUENCE [LARGE SCALE GENOMIC DNA]</scope>
    <source>
        <strain evidence="2 3">ATCC 23126</strain>
    </source>
</reference>
<dbReference type="Proteomes" id="UP000576082">
    <property type="component" value="Unassembled WGS sequence"/>
</dbReference>